<dbReference type="InterPro" id="IPR029044">
    <property type="entry name" value="Nucleotide-diphossugar_trans"/>
</dbReference>
<dbReference type="GO" id="GO:0008878">
    <property type="term" value="F:glucose-1-phosphate adenylyltransferase activity"/>
    <property type="evidence" value="ECO:0007669"/>
    <property type="project" value="UniProtKB-EC"/>
</dbReference>
<feature type="domain" description="Glucose-1-phosphate adenylyltransferase/Bifunctional protein GlmU-like C-terminal hexapeptide" evidence="4">
    <location>
        <begin position="287"/>
        <end position="354"/>
    </location>
</feature>
<dbReference type="NCBIfam" id="TIGR02092">
    <property type="entry name" value="glgD"/>
    <property type="match status" value="1"/>
</dbReference>
<dbReference type="SUPFAM" id="SSF51161">
    <property type="entry name" value="Trimeric LpxA-like enzymes"/>
    <property type="match status" value="1"/>
</dbReference>
<evidence type="ECO:0000313" key="6">
    <source>
        <dbReference type="Proteomes" id="UP000437824"/>
    </source>
</evidence>
<dbReference type="PANTHER" id="PTHR43523:SF6">
    <property type="entry name" value="GLYCOGEN BIOSYNTHESIS PROTEIN GLGD"/>
    <property type="match status" value="1"/>
</dbReference>
<dbReference type="Gene3D" id="3.90.550.10">
    <property type="entry name" value="Spore Coat Polysaccharide Biosynthesis Protein SpsA, Chain A"/>
    <property type="match status" value="1"/>
</dbReference>
<evidence type="ECO:0000313" key="5">
    <source>
        <dbReference type="EMBL" id="MTD60923.1"/>
    </source>
</evidence>
<dbReference type="Pfam" id="PF24894">
    <property type="entry name" value="Hexapep_GlmU"/>
    <property type="match status" value="1"/>
</dbReference>
<keyword evidence="2" id="KW-0320">Glycogen biosynthesis</keyword>
<organism evidence="5 6">
    <name type="scientific">Blautia luti DSM 14534 = JCM 17040</name>
    <dbReference type="NCBI Taxonomy" id="649762"/>
    <lineage>
        <taxon>Bacteria</taxon>
        <taxon>Bacillati</taxon>
        <taxon>Bacillota</taxon>
        <taxon>Clostridia</taxon>
        <taxon>Lachnospirales</taxon>
        <taxon>Lachnospiraceae</taxon>
        <taxon>Blautia</taxon>
    </lineage>
</organism>
<dbReference type="Pfam" id="PF00483">
    <property type="entry name" value="NTP_transferase"/>
    <property type="match status" value="1"/>
</dbReference>
<evidence type="ECO:0000259" key="3">
    <source>
        <dbReference type="Pfam" id="PF00483"/>
    </source>
</evidence>
<accession>A0A844GFX8</accession>
<dbReference type="GO" id="GO:0005978">
    <property type="term" value="P:glycogen biosynthetic process"/>
    <property type="evidence" value="ECO:0007669"/>
    <property type="project" value="UniProtKB-KW"/>
</dbReference>
<dbReference type="CDD" id="cd04651">
    <property type="entry name" value="LbH_G1P_AT_C"/>
    <property type="match status" value="1"/>
</dbReference>
<dbReference type="InterPro" id="IPR005835">
    <property type="entry name" value="NTP_transferase_dom"/>
</dbReference>
<evidence type="ECO:0000256" key="2">
    <source>
        <dbReference type="ARBA" id="ARBA00023056"/>
    </source>
</evidence>
<dbReference type="Proteomes" id="UP000437824">
    <property type="component" value="Unassembled WGS sequence"/>
</dbReference>
<reference evidence="5 6" key="1">
    <citation type="submission" date="2019-11" db="EMBL/GenBank/DDBJ databases">
        <title>Draft genome sequence of Blautia luti DSM 14534T, isolated from human stool.</title>
        <authorList>
            <person name="Ortiz R."/>
            <person name="Melis-Arcos F."/>
            <person name="Covarrubias P."/>
            <person name="Cardenas J.P."/>
            <person name="Perez-Donoso J."/>
            <person name="Almonacid D."/>
        </authorList>
    </citation>
    <scope>NUCLEOTIDE SEQUENCE [LARGE SCALE GENOMIC DNA]</scope>
    <source>
        <strain evidence="5 6">DSM 14534</strain>
    </source>
</reference>
<dbReference type="EC" id="2.7.7.27" evidence="5"/>
<dbReference type="PANTHER" id="PTHR43523">
    <property type="entry name" value="GLUCOSE-1-PHOSPHATE ADENYLYLTRANSFERASE-RELATED"/>
    <property type="match status" value="1"/>
</dbReference>
<dbReference type="InterPro" id="IPR011004">
    <property type="entry name" value="Trimer_LpxA-like_sf"/>
</dbReference>
<dbReference type="EMBL" id="WMBC01000004">
    <property type="protein sequence ID" value="MTD60923.1"/>
    <property type="molecule type" value="Genomic_DNA"/>
</dbReference>
<evidence type="ECO:0000259" key="4">
    <source>
        <dbReference type="Pfam" id="PF24894"/>
    </source>
</evidence>
<protein>
    <submittedName>
        <fullName evidence="5">Glucose-1-phosphate adenylyltransferase subunit GlgD</fullName>
        <ecNumber evidence="5">2.7.7.27</ecNumber>
    </submittedName>
</protein>
<dbReference type="SUPFAM" id="SSF53448">
    <property type="entry name" value="Nucleotide-diphospho-sugar transferases"/>
    <property type="match status" value="1"/>
</dbReference>
<dbReference type="InterPro" id="IPR011831">
    <property type="entry name" value="ADP-Glc_PPase"/>
</dbReference>
<proteinExistence type="inferred from homology"/>
<keyword evidence="5" id="KW-0808">Transferase</keyword>
<dbReference type="AlphaFoldDB" id="A0A844GFX8"/>
<sequence>MYKAFGIVNSSGRNIYVDGMQDYRPIGAFSFLGRYRVIDFPISNMTNSNIDRIQVYINNKPRSIVEHVGTGRHYNINSKSGKLQLLFSEHNNDNDIYNTDISCYMDNMESLSRMQQPYVVIAPSYMVYSIDFDQFIHTHIDSSADVTLLYHSVDNAKEAYLTCNVLELNRQKGVEAIGANHGNKKNQNIYMDTCVMKTELFISLVKEAKKLSSMYTLTDILNDKCETLDIRGVAHKGYFASITDFPSYYAANMNLLDYKAAQELFHENWPIYTRTNDSCPTQYFSTAEVKNSVISNGCQIEGTVENSVIGRGCIIKKGAVVRNSVVLAEVTIGEDVHVENEVVDKWARLIRKKEIVSPADQPGYIKRNDTL</sequence>
<dbReference type="RefSeq" id="WP_154780087.1">
    <property type="nucleotide sequence ID" value="NZ_WMBC01000004.1"/>
</dbReference>
<comment type="caution">
    <text evidence="5">The sequence shown here is derived from an EMBL/GenBank/DDBJ whole genome shotgun (WGS) entry which is preliminary data.</text>
</comment>
<dbReference type="Gene3D" id="2.160.10.10">
    <property type="entry name" value="Hexapeptide repeat proteins"/>
    <property type="match status" value="1"/>
</dbReference>
<keyword evidence="5" id="KW-0548">Nucleotidyltransferase</keyword>
<name>A0A844GFX8_9FIRM</name>
<gene>
    <name evidence="5" type="primary">glgD</name>
    <name evidence="5" type="ORF">GKZ57_06465</name>
</gene>
<dbReference type="InterPro" id="IPR056818">
    <property type="entry name" value="GlmU/GlgC-like_hexapep"/>
</dbReference>
<feature type="domain" description="Nucleotidyl transferase" evidence="3">
    <location>
        <begin position="28"/>
        <end position="157"/>
    </location>
</feature>
<dbReference type="InterPro" id="IPR011832">
    <property type="entry name" value="GlgDAde_trans"/>
</dbReference>
<evidence type="ECO:0000256" key="1">
    <source>
        <dbReference type="ARBA" id="ARBA00010443"/>
    </source>
</evidence>
<comment type="similarity">
    <text evidence="1">Belongs to the bacterial/plant glucose-1-phosphate adenylyltransferase family.</text>
</comment>